<comment type="cofactor">
    <cofactor evidence="1">
        <name>Zn(2+)</name>
        <dbReference type="ChEBI" id="CHEBI:29105"/>
    </cofactor>
</comment>
<evidence type="ECO:0000256" key="5">
    <source>
        <dbReference type="ARBA" id="ARBA00022729"/>
    </source>
</evidence>
<evidence type="ECO:0000313" key="13">
    <source>
        <dbReference type="EMBL" id="QQD25206.1"/>
    </source>
</evidence>
<dbReference type="KEGG" id="vcw:GJQ55_12320"/>
<dbReference type="SUPFAM" id="SSF55166">
    <property type="entry name" value="Hedgehog/DD-peptidase"/>
    <property type="match status" value="1"/>
</dbReference>
<keyword evidence="7" id="KW-0862">Zinc</keyword>
<dbReference type="PANTHER" id="PTHR37425">
    <property type="match status" value="1"/>
</dbReference>
<comment type="pathway">
    <text evidence="2">Cell wall biogenesis; cell wall polysaccharide biosynthesis.</text>
</comment>
<keyword evidence="3" id="KW-0645">Protease</keyword>
<sequence>MLNRRHFLRQAACLGAAGVAGLSSAPLLAQPQSGMTDQAERTLRVYNIHTGEYLTTTFWADGQYQDEEIQALDLLLRDHRANQAMAMQRELYEKMFHLQELFSSREPLYVISGYRSPGTNSGLRQVSNGVAENSLHMQGRAVDIRIPGVSHRHLHKAALAMRSGGVGYYPKSGYIHLDTGRVRSWTI</sequence>
<accession>A0A9X7V015</accession>
<keyword evidence="14" id="KW-1185">Reference proteome</keyword>
<dbReference type="NCBIfam" id="TIGR01409">
    <property type="entry name" value="TAT_signal_seq"/>
    <property type="match status" value="1"/>
</dbReference>
<reference evidence="13 14" key="1">
    <citation type="submission" date="2019-11" db="EMBL/GenBank/DDBJ databases">
        <title>Venatorbacter sp. nov. a predator of Campylobacter and other Gram-negative bacteria.</title>
        <authorList>
            <person name="Saeedi A."/>
            <person name="Cummings N.J."/>
            <person name="Connerton I.F."/>
            <person name="Connerton P.L."/>
        </authorList>
    </citation>
    <scope>NUCLEOTIDE SEQUENCE [LARGE SCALE GENOMIC DNA]</scope>
    <source>
        <strain evidence="13">XL5</strain>
    </source>
</reference>
<evidence type="ECO:0000256" key="4">
    <source>
        <dbReference type="ARBA" id="ARBA00022723"/>
    </source>
</evidence>
<dbReference type="InterPro" id="IPR006311">
    <property type="entry name" value="TAT_signal"/>
</dbReference>
<dbReference type="GO" id="GO:0046872">
    <property type="term" value="F:metal ion binding"/>
    <property type="evidence" value="ECO:0007669"/>
    <property type="project" value="UniProtKB-KW"/>
</dbReference>
<evidence type="ECO:0000256" key="10">
    <source>
        <dbReference type="ARBA" id="ARBA00093448"/>
    </source>
</evidence>
<evidence type="ECO:0000256" key="12">
    <source>
        <dbReference type="SAM" id="SignalP"/>
    </source>
</evidence>
<name>A0A9X7V015_9GAMM</name>
<proteinExistence type="inferred from homology"/>
<evidence type="ECO:0000256" key="11">
    <source>
        <dbReference type="ARBA" id="ARBA00093666"/>
    </source>
</evidence>
<dbReference type="GO" id="GO:0071555">
    <property type="term" value="P:cell wall organization"/>
    <property type="evidence" value="ECO:0007669"/>
    <property type="project" value="UniProtKB-KW"/>
</dbReference>
<feature type="chain" id="PRO_5040788333" description="Murein endopeptidase K" evidence="12">
    <location>
        <begin position="30"/>
        <end position="187"/>
    </location>
</feature>
<dbReference type="AlphaFoldDB" id="A0A9X7V015"/>
<dbReference type="InterPro" id="IPR019546">
    <property type="entry name" value="TAT_signal_bac_arc"/>
</dbReference>
<keyword evidence="9" id="KW-0961">Cell wall biogenesis/degradation</keyword>
<dbReference type="GO" id="GO:0006508">
    <property type="term" value="P:proteolysis"/>
    <property type="evidence" value="ECO:0007669"/>
    <property type="project" value="UniProtKB-KW"/>
</dbReference>
<dbReference type="InterPro" id="IPR010275">
    <property type="entry name" value="MepK"/>
</dbReference>
<evidence type="ECO:0000256" key="7">
    <source>
        <dbReference type="ARBA" id="ARBA00022833"/>
    </source>
</evidence>
<dbReference type="PANTHER" id="PTHR37425:SF1">
    <property type="entry name" value="OUTER MEMBRANE PROTEIN"/>
    <property type="match status" value="1"/>
</dbReference>
<dbReference type="PROSITE" id="PS51318">
    <property type="entry name" value="TAT"/>
    <property type="match status" value="1"/>
</dbReference>
<keyword evidence="6" id="KW-0378">Hydrolase</keyword>
<keyword evidence="5 12" id="KW-0732">Signal</keyword>
<protein>
    <recommendedName>
        <fullName evidence="11">Murein endopeptidase K</fullName>
    </recommendedName>
</protein>
<gene>
    <name evidence="13" type="ORF">GJQ55_12320</name>
</gene>
<dbReference type="EMBL" id="CP046056">
    <property type="protein sequence ID" value="QQD25206.1"/>
    <property type="molecule type" value="Genomic_DNA"/>
</dbReference>
<evidence type="ECO:0000256" key="3">
    <source>
        <dbReference type="ARBA" id="ARBA00022670"/>
    </source>
</evidence>
<keyword evidence="8" id="KW-0482">Metalloprotease</keyword>
<dbReference type="Proteomes" id="UP000596074">
    <property type="component" value="Chromosome"/>
</dbReference>
<dbReference type="Pfam" id="PF05951">
    <property type="entry name" value="Peptidase_M15_2"/>
    <property type="match status" value="1"/>
</dbReference>
<evidence type="ECO:0000256" key="2">
    <source>
        <dbReference type="ARBA" id="ARBA00004776"/>
    </source>
</evidence>
<evidence type="ECO:0000256" key="9">
    <source>
        <dbReference type="ARBA" id="ARBA00023316"/>
    </source>
</evidence>
<comment type="similarity">
    <text evidence="10">Belongs to the peptidase M15 family.</text>
</comment>
<evidence type="ECO:0000313" key="14">
    <source>
        <dbReference type="Proteomes" id="UP000596074"/>
    </source>
</evidence>
<organism evidence="13 14">
    <name type="scientific">Venatoribacter cucullus</name>
    <dbReference type="NCBI Taxonomy" id="2661630"/>
    <lineage>
        <taxon>Bacteria</taxon>
        <taxon>Pseudomonadati</taxon>
        <taxon>Pseudomonadota</taxon>
        <taxon>Gammaproteobacteria</taxon>
        <taxon>Oceanospirillales</taxon>
        <taxon>Oceanospirillaceae</taxon>
        <taxon>Venatoribacter</taxon>
    </lineage>
</organism>
<evidence type="ECO:0000256" key="1">
    <source>
        <dbReference type="ARBA" id="ARBA00001947"/>
    </source>
</evidence>
<dbReference type="RefSeq" id="WP_228345274.1">
    <property type="nucleotide sequence ID" value="NZ_CP046056.1"/>
</dbReference>
<dbReference type="Gene3D" id="3.30.1380.10">
    <property type="match status" value="1"/>
</dbReference>
<evidence type="ECO:0000256" key="6">
    <source>
        <dbReference type="ARBA" id="ARBA00022801"/>
    </source>
</evidence>
<keyword evidence="4" id="KW-0479">Metal-binding</keyword>
<dbReference type="InterPro" id="IPR009045">
    <property type="entry name" value="Zn_M74/Hedgehog-like"/>
</dbReference>
<evidence type="ECO:0000256" key="8">
    <source>
        <dbReference type="ARBA" id="ARBA00023049"/>
    </source>
</evidence>
<feature type="signal peptide" evidence="12">
    <location>
        <begin position="1"/>
        <end position="29"/>
    </location>
</feature>
<dbReference type="GO" id="GO:0008237">
    <property type="term" value="F:metallopeptidase activity"/>
    <property type="evidence" value="ECO:0007669"/>
    <property type="project" value="UniProtKB-KW"/>
</dbReference>